<keyword evidence="1" id="KW-1133">Transmembrane helix</keyword>
<proteinExistence type="predicted"/>
<evidence type="ECO:0000313" key="3">
    <source>
        <dbReference type="Proteomes" id="UP000678237"/>
    </source>
</evidence>
<organism evidence="2 3">
    <name type="scientific">Candidatus Iainarchaeum sp</name>
    <dbReference type="NCBI Taxonomy" id="3101447"/>
    <lineage>
        <taxon>Archaea</taxon>
        <taxon>Candidatus Iainarchaeota</taxon>
        <taxon>Candidatus Iainarchaeia</taxon>
        <taxon>Candidatus Iainarchaeales</taxon>
        <taxon>Candidatus Iainarchaeaceae</taxon>
        <taxon>Candidatus Iainarchaeum</taxon>
    </lineage>
</organism>
<protein>
    <submittedName>
        <fullName evidence="2">Uncharacterized protein</fullName>
    </submittedName>
</protein>
<evidence type="ECO:0000313" key="2">
    <source>
        <dbReference type="EMBL" id="MBS3063276.1"/>
    </source>
</evidence>
<feature type="transmembrane region" description="Helical" evidence="1">
    <location>
        <begin position="83"/>
        <end position="100"/>
    </location>
</feature>
<sequence length="358" mass="39462">MALKVDAETLVLAALIALTVFAWMFSLNASGVKLSEIVMLGKLGENLDKVLSLPFYAFLLLFPLTLALVASFSEVKEKENMHLASAVGLVLGGFAALFLFKNLVDFAWPLTFYALSVFLFIEIVYWYLSTVKGNALVKAITAGYGYVALLISFGVFASIALAVNGNPATYLNDFESAVVSNSLVGAGTRALVEENASLVIINQRMLLDGLLETEEYQKLGESLDPRVAAFAKKVQAKKLELGSKAYRQEVVERLKAKKPVEPSEAEKQSAFATLKARVPLFAVIEKNFWFVVAFVFTSMFYLLTKFVFKPLLIIYTVLLDKALKFAYTQLLLNSNRVTAYDEEPAPPEERKGGGQGWI</sequence>
<feature type="transmembrane region" description="Helical" evidence="1">
    <location>
        <begin position="288"/>
        <end position="308"/>
    </location>
</feature>
<evidence type="ECO:0000256" key="1">
    <source>
        <dbReference type="SAM" id="Phobius"/>
    </source>
</evidence>
<gene>
    <name evidence="2" type="ORF">J4203_05390</name>
</gene>
<reference evidence="2" key="1">
    <citation type="submission" date="2021-03" db="EMBL/GenBank/DDBJ databases">
        <authorList>
            <person name="Jaffe A."/>
        </authorList>
    </citation>
    <scope>NUCLEOTIDE SEQUENCE</scope>
    <source>
        <strain evidence="2">RIFCSPLOWO2_01_FULL_58_19</strain>
    </source>
</reference>
<name>A0A8T4LK92_9ARCH</name>
<feature type="transmembrane region" description="Helical" evidence="1">
    <location>
        <begin position="140"/>
        <end position="163"/>
    </location>
</feature>
<dbReference type="AlphaFoldDB" id="A0A8T4LK92"/>
<feature type="transmembrane region" description="Helical" evidence="1">
    <location>
        <begin position="53"/>
        <end position="71"/>
    </location>
</feature>
<keyword evidence="1" id="KW-0472">Membrane</keyword>
<feature type="transmembrane region" description="Helical" evidence="1">
    <location>
        <begin position="106"/>
        <end position="128"/>
    </location>
</feature>
<keyword evidence="1" id="KW-0812">Transmembrane</keyword>
<dbReference type="Proteomes" id="UP000678237">
    <property type="component" value="Unassembled WGS sequence"/>
</dbReference>
<dbReference type="EMBL" id="JAGVWE010000004">
    <property type="protein sequence ID" value="MBS3063276.1"/>
    <property type="molecule type" value="Genomic_DNA"/>
</dbReference>
<comment type="caution">
    <text evidence="2">The sequence shown here is derived from an EMBL/GenBank/DDBJ whole genome shotgun (WGS) entry which is preliminary data.</text>
</comment>
<reference evidence="2" key="2">
    <citation type="submission" date="2021-05" db="EMBL/GenBank/DDBJ databases">
        <title>Protein family content uncovers lineage relationships and bacterial pathway maintenance mechanisms in DPANN archaea.</title>
        <authorList>
            <person name="Castelle C.J."/>
            <person name="Meheust R."/>
            <person name="Jaffe A.L."/>
            <person name="Seitz K."/>
            <person name="Gong X."/>
            <person name="Baker B.J."/>
            <person name="Banfield J.F."/>
        </authorList>
    </citation>
    <scope>NUCLEOTIDE SEQUENCE</scope>
    <source>
        <strain evidence="2">RIFCSPLOWO2_01_FULL_58_19</strain>
    </source>
</reference>
<accession>A0A8T4LK92</accession>